<feature type="compositionally biased region" description="Acidic residues" evidence="1">
    <location>
        <begin position="81"/>
        <end position="95"/>
    </location>
</feature>
<dbReference type="PANTHER" id="PTHR10775">
    <property type="entry name" value="OS08G0208400 PROTEIN"/>
    <property type="match status" value="1"/>
</dbReference>
<feature type="region of interest" description="Disordered" evidence="1">
    <location>
        <begin position="64"/>
        <end position="98"/>
    </location>
</feature>
<dbReference type="PANTHER" id="PTHR10775:SF179">
    <property type="entry name" value="TRANSPOSON, EN_SPM-LIKE, TRANSPOSASE-ASSOCIATED DOMAIN PROTEIN"/>
    <property type="match status" value="1"/>
</dbReference>
<name>A0A6D2LA52_9BRAS</name>
<dbReference type="EMBL" id="CACVBM020001643">
    <property type="protein sequence ID" value="CAA7056518.1"/>
    <property type="molecule type" value="Genomic_DNA"/>
</dbReference>
<gene>
    <name evidence="2" type="ORF">MERR_LOCUS43754</name>
</gene>
<protein>
    <submittedName>
        <fullName evidence="2">Uncharacterized protein</fullName>
    </submittedName>
</protein>
<dbReference type="OrthoDB" id="1932595at2759"/>
<sequence>MWLKFSRKHVYMCHRKGLPPSHSYRGKKAWFDGKAEHGRKGRILTGQEISQNLKNFKNDFGNFKQSATKRKKPDNARGSFDSEESGSEEEEDEEVQVDKEELSRWKKRSIFLKLPYWEEIPVRHNLDVMHVERNVAASIVSTLLHCGKSKDGIQARKDLENFGIRKDLHPCTQGKMTYLLAAPWTLSKTEKKVFFRRLFDFKGPDG</sequence>
<dbReference type="AlphaFoldDB" id="A0A6D2LA52"/>
<evidence type="ECO:0000313" key="2">
    <source>
        <dbReference type="EMBL" id="CAA7056518.1"/>
    </source>
</evidence>
<reference evidence="2" key="1">
    <citation type="submission" date="2020-01" db="EMBL/GenBank/DDBJ databases">
        <authorList>
            <person name="Mishra B."/>
        </authorList>
    </citation>
    <scope>NUCLEOTIDE SEQUENCE [LARGE SCALE GENOMIC DNA]</scope>
</reference>
<organism evidence="2 3">
    <name type="scientific">Microthlaspi erraticum</name>
    <dbReference type="NCBI Taxonomy" id="1685480"/>
    <lineage>
        <taxon>Eukaryota</taxon>
        <taxon>Viridiplantae</taxon>
        <taxon>Streptophyta</taxon>
        <taxon>Embryophyta</taxon>
        <taxon>Tracheophyta</taxon>
        <taxon>Spermatophyta</taxon>
        <taxon>Magnoliopsida</taxon>
        <taxon>eudicotyledons</taxon>
        <taxon>Gunneridae</taxon>
        <taxon>Pentapetalae</taxon>
        <taxon>rosids</taxon>
        <taxon>malvids</taxon>
        <taxon>Brassicales</taxon>
        <taxon>Brassicaceae</taxon>
        <taxon>Coluteocarpeae</taxon>
        <taxon>Microthlaspi</taxon>
    </lineage>
</organism>
<evidence type="ECO:0000256" key="1">
    <source>
        <dbReference type="SAM" id="MobiDB-lite"/>
    </source>
</evidence>
<proteinExistence type="predicted"/>
<comment type="caution">
    <text evidence="2">The sequence shown here is derived from an EMBL/GenBank/DDBJ whole genome shotgun (WGS) entry which is preliminary data.</text>
</comment>
<evidence type="ECO:0000313" key="3">
    <source>
        <dbReference type="Proteomes" id="UP000467841"/>
    </source>
</evidence>
<keyword evidence="3" id="KW-1185">Reference proteome</keyword>
<dbReference type="InterPro" id="IPR004242">
    <property type="entry name" value="Transposase_21"/>
</dbReference>
<accession>A0A6D2LA52</accession>
<dbReference type="Proteomes" id="UP000467841">
    <property type="component" value="Unassembled WGS sequence"/>
</dbReference>
<dbReference type="Pfam" id="PF02992">
    <property type="entry name" value="Transposase_21"/>
    <property type="match status" value="1"/>
</dbReference>